<feature type="binding site" evidence="8">
    <location>
        <position position="24"/>
    </location>
    <ligand>
        <name>substrate</name>
    </ligand>
</feature>
<dbReference type="Pfam" id="PF04055">
    <property type="entry name" value="Radical_SAM"/>
    <property type="match status" value="1"/>
</dbReference>
<evidence type="ECO:0000256" key="3">
    <source>
        <dbReference type="ARBA" id="ARBA00022723"/>
    </source>
</evidence>
<evidence type="ECO:0000256" key="6">
    <source>
        <dbReference type="ARBA" id="ARBA00023014"/>
    </source>
</evidence>
<dbReference type="EMBL" id="DQUI01000070">
    <property type="protein sequence ID" value="HIP84687.1"/>
    <property type="molecule type" value="Genomic_DNA"/>
</dbReference>
<keyword evidence="6 8" id="KW-0411">Iron-sulfur</keyword>
<comment type="caution">
    <text evidence="8">Lacks conserved residue(s) required for the propagation of feature annotation.</text>
</comment>
<evidence type="ECO:0000256" key="8">
    <source>
        <dbReference type="HAMAP-Rule" id="MF_00917"/>
    </source>
</evidence>
<dbReference type="PROSITE" id="PS51918">
    <property type="entry name" value="RADICAL_SAM"/>
    <property type="match status" value="1"/>
</dbReference>
<comment type="cofactor">
    <cofactor evidence="8">
        <name>[4Fe-4S] cluster</name>
        <dbReference type="ChEBI" id="CHEBI:49883"/>
    </cofactor>
    <text evidence="8">Binds 1 [4Fe-4S] cluster. The cluster is coordinated with 3 cysteines and an exchangeable S-adenosyl-L-methionine.</text>
</comment>
<keyword evidence="5 8" id="KW-0408">Iron</keyword>
<dbReference type="GO" id="GO:0051539">
    <property type="term" value="F:4 iron, 4 sulfur cluster binding"/>
    <property type="evidence" value="ECO:0007669"/>
    <property type="project" value="UniProtKB-UniRule"/>
</dbReference>
<dbReference type="SUPFAM" id="SSF102114">
    <property type="entry name" value="Radical SAM enzymes"/>
    <property type="match status" value="1"/>
</dbReference>
<evidence type="ECO:0000256" key="5">
    <source>
        <dbReference type="ARBA" id="ARBA00023004"/>
    </source>
</evidence>
<feature type="binding site" evidence="8">
    <location>
        <begin position="9"/>
        <end position="11"/>
    </location>
    <ligand>
        <name>substrate</name>
    </ligand>
</feature>
<comment type="catalytic activity">
    <reaction evidence="8">
        <text>6-carboxy-5,6,7,8-tetrahydropterin + H(+) = 7-carboxy-7-carbaguanine + NH4(+)</text>
        <dbReference type="Rhea" id="RHEA:27974"/>
        <dbReference type="ChEBI" id="CHEBI:15378"/>
        <dbReference type="ChEBI" id="CHEBI:28938"/>
        <dbReference type="ChEBI" id="CHEBI:61032"/>
        <dbReference type="ChEBI" id="CHEBI:61036"/>
        <dbReference type="EC" id="4.3.99.3"/>
    </reaction>
</comment>
<evidence type="ECO:0000313" key="10">
    <source>
        <dbReference type="EMBL" id="HIP84687.1"/>
    </source>
</evidence>
<accession>A0A832Z8B7</accession>
<dbReference type="SFLD" id="SFLDS00029">
    <property type="entry name" value="Radical_SAM"/>
    <property type="match status" value="1"/>
</dbReference>
<sequence length="243" mass="28278">MISEVFSSVMGEGKYIGRRYIFIRFRGCPLNCVYCDESVKESMPPRVERIPGSGILEEYPYIERDLVEIVNRLRTPDLFAVSFTGGEPLLHHERVREYSEELRDLGYRTHLESNGIYPEKLFFFHYASIDIKLPEHFKDLDERKYRRIYKLELRSIKKLYRMGSEVYAKVVVMEESDPEVVEGVARDIGDIGDITLCIQPVTPIKDIKPVPRGKLLKMMELCGKHLGDRVMCTPQIHKYLGLL</sequence>
<name>A0A832Z8B7_9EURY</name>
<dbReference type="InterPro" id="IPR024924">
    <property type="entry name" value="7-CO-7-deazaguanine_synth-like"/>
</dbReference>
<dbReference type="PIRSF" id="PIRSF000370">
    <property type="entry name" value="QueE"/>
    <property type="match status" value="1"/>
</dbReference>
<evidence type="ECO:0000256" key="1">
    <source>
        <dbReference type="ARBA" id="ARBA00022485"/>
    </source>
</evidence>
<evidence type="ECO:0000256" key="7">
    <source>
        <dbReference type="ARBA" id="ARBA00023239"/>
    </source>
</evidence>
<keyword evidence="7 8" id="KW-0456">Lyase</keyword>
<dbReference type="AlphaFoldDB" id="A0A832Z8B7"/>
<comment type="cofactor">
    <cofactor evidence="8">
        <name>S-adenosyl-L-methionine</name>
        <dbReference type="ChEBI" id="CHEBI:59789"/>
    </cofactor>
    <text evidence="8">Binds 1 S-adenosyl-L-methionine per subunit.</text>
</comment>
<dbReference type="InterPro" id="IPR007197">
    <property type="entry name" value="rSAM"/>
</dbReference>
<dbReference type="EC" id="4.3.99.3" evidence="8"/>
<feature type="binding site" evidence="8">
    <location>
        <position position="86"/>
    </location>
    <ligand>
        <name>S-adenosyl-L-methionine</name>
        <dbReference type="ChEBI" id="CHEBI:59789"/>
    </ligand>
</feature>
<feature type="binding site" evidence="8">
    <location>
        <position position="35"/>
    </location>
    <ligand>
        <name>[4Fe-4S] cluster</name>
        <dbReference type="ChEBI" id="CHEBI:49883"/>
        <note>4Fe-4S-S-AdoMet</note>
    </ligand>
</feature>
<feature type="domain" description="Radical SAM core" evidence="9">
    <location>
        <begin position="15"/>
        <end position="243"/>
    </location>
</feature>
<dbReference type="UniPathway" id="UPA00391"/>
<reference evidence="10" key="1">
    <citation type="journal article" date="2020" name="ISME J.">
        <title>Gammaproteobacteria mediating utilization of methyl-, sulfur- and petroleum organic compounds in deep ocean hydrothermal plumes.</title>
        <authorList>
            <person name="Zhou Z."/>
            <person name="Liu Y."/>
            <person name="Pan J."/>
            <person name="Cron B.R."/>
            <person name="Toner B.M."/>
            <person name="Anantharaman K."/>
            <person name="Breier J.A."/>
            <person name="Dick G.J."/>
            <person name="Li M."/>
        </authorList>
    </citation>
    <scope>NUCLEOTIDE SEQUENCE</scope>
    <source>
        <strain evidence="10">SZUA-1453</strain>
    </source>
</reference>
<evidence type="ECO:0000313" key="11">
    <source>
        <dbReference type="Proteomes" id="UP000643554"/>
    </source>
</evidence>
<dbReference type="PANTHER" id="PTHR42836:SF1">
    <property type="entry name" value="7-CARBOXY-7-DEAZAGUANINE SYNTHASE"/>
    <property type="match status" value="1"/>
</dbReference>
<feature type="binding site" evidence="8">
    <location>
        <begin position="34"/>
        <end position="36"/>
    </location>
    <ligand>
        <name>S-adenosyl-L-methionine</name>
        <dbReference type="ChEBI" id="CHEBI:59789"/>
    </ligand>
</feature>
<dbReference type="CDD" id="cd01335">
    <property type="entry name" value="Radical_SAM"/>
    <property type="match status" value="1"/>
</dbReference>
<dbReference type="GO" id="GO:1904047">
    <property type="term" value="F:S-adenosyl-L-methionine binding"/>
    <property type="evidence" value="ECO:0007669"/>
    <property type="project" value="UniProtKB-UniRule"/>
</dbReference>
<protein>
    <recommendedName>
        <fullName evidence="8">7-carboxy-7-deazaguanine synthase</fullName>
        <shortName evidence="8">CDG synthase</shortName>
        <ecNumber evidence="8">4.3.99.3</ecNumber>
    </recommendedName>
    <alternativeName>
        <fullName evidence="8">Archaeosine biosynthesis protein QueE</fullName>
    </alternativeName>
</protein>
<gene>
    <name evidence="8" type="primary">queE</name>
    <name evidence="10" type="ORF">EYH15_04285</name>
</gene>
<dbReference type="InterPro" id="IPR058240">
    <property type="entry name" value="rSAM_sf"/>
</dbReference>
<keyword evidence="2 8" id="KW-0949">S-adenosyl-L-methionine</keyword>
<dbReference type="Gene3D" id="3.20.20.70">
    <property type="entry name" value="Aldolase class I"/>
    <property type="match status" value="1"/>
</dbReference>
<organism evidence="10 11">
    <name type="scientific">Methanothermococcus okinawensis</name>
    <dbReference type="NCBI Taxonomy" id="155863"/>
    <lineage>
        <taxon>Archaea</taxon>
        <taxon>Methanobacteriati</taxon>
        <taxon>Methanobacteriota</taxon>
        <taxon>Methanomada group</taxon>
        <taxon>Methanococci</taxon>
        <taxon>Methanococcales</taxon>
        <taxon>Methanococcaceae</taxon>
        <taxon>Methanothermococcus</taxon>
    </lineage>
</organism>
<evidence type="ECO:0000256" key="4">
    <source>
        <dbReference type="ARBA" id="ARBA00022842"/>
    </source>
</evidence>
<keyword evidence="3 8" id="KW-0479">Metal-binding</keyword>
<evidence type="ECO:0000259" key="9">
    <source>
        <dbReference type="PROSITE" id="PS51918"/>
    </source>
</evidence>
<feature type="binding site" evidence="8">
    <location>
        <position position="32"/>
    </location>
    <ligand>
        <name>[4Fe-4S] cluster</name>
        <dbReference type="ChEBI" id="CHEBI:49883"/>
        <note>4Fe-4S-S-AdoMet</note>
    </ligand>
</feature>
<proteinExistence type="inferred from homology"/>
<feature type="binding site" evidence="8">
    <location>
        <position position="84"/>
    </location>
    <ligand>
        <name>substrate</name>
    </ligand>
</feature>
<dbReference type="Proteomes" id="UP000643554">
    <property type="component" value="Unassembled WGS sequence"/>
</dbReference>
<comment type="cofactor">
    <cofactor evidence="8">
        <name>Mg(2+)</name>
        <dbReference type="ChEBI" id="CHEBI:18420"/>
    </cofactor>
</comment>
<feature type="binding site" evidence="8">
    <location>
        <position position="28"/>
    </location>
    <ligand>
        <name>[4Fe-4S] cluster</name>
        <dbReference type="ChEBI" id="CHEBI:49883"/>
        <note>4Fe-4S-S-AdoMet</note>
    </ligand>
</feature>
<evidence type="ECO:0000256" key="2">
    <source>
        <dbReference type="ARBA" id="ARBA00022691"/>
    </source>
</evidence>
<dbReference type="GO" id="GO:0000287">
    <property type="term" value="F:magnesium ion binding"/>
    <property type="evidence" value="ECO:0007669"/>
    <property type="project" value="UniProtKB-UniRule"/>
</dbReference>
<dbReference type="PANTHER" id="PTHR42836">
    <property type="entry name" value="7-CARBOXY-7-DEAZAGUANINE SYNTHASE"/>
    <property type="match status" value="1"/>
</dbReference>
<dbReference type="GO" id="GO:0016840">
    <property type="term" value="F:carbon-nitrogen lyase activity"/>
    <property type="evidence" value="ECO:0007669"/>
    <property type="project" value="UniProtKB-UniRule"/>
</dbReference>
<keyword evidence="1 8" id="KW-0004">4Fe-4S</keyword>
<comment type="similarity">
    <text evidence="8">Belongs to the radical SAM superfamily. 7-carboxy-7-deazaguanine synthase family.</text>
</comment>
<dbReference type="HAMAP" id="MF_00917">
    <property type="entry name" value="QueE"/>
    <property type="match status" value="1"/>
</dbReference>
<comment type="subunit">
    <text evidence="8">Homodimer.</text>
</comment>
<comment type="function">
    <text evidence="8">Catalyzes the complex heterocyclic radical-mediated conversion of 6-carboxy-5,6,7,8-tetrahydropterin (CPH4) to 7-carboxy-7-deazaguanine (CDG), a step common to the biosynthetic pathways of all 7-deazapurine-containing compounds.</text>
</comment>
<comment type="caution">
    <text evidence="10">The sequence shown here is derived from an EMBL/GenBank/DDBJ whole genome shotgun (WGS) entry which is preliminary data.</text>
</comment>
<comment type="pathway">
    <text evidence="8">Purine metabolism; 7-cyano-7-deazaguanine biosynthesis.</text>
</comment>
<keyword evidence="4 8" id="KW-0460">Magnesium</keyword>
<dbReference type="InterPro" id="IPR013785">
    <property type="entry name" value="Aldolase_TIM"/>
</dbReference>